<evidence type="ECO:0000313" key="3">
    <source>
        <dbReference type="Proteomes" id="UP000249417"/>
    </source>
</evidence>
<dbReference type="GO" id="GO:0015221">
    <property type="term" value="F:lipopolysaccharide transmembrane transporter activity"/>
    <property type="evidence" value="ECO:0007669"/>
    <property type="project" value="InterPro"/>
</dbReference>
<keyword evidence="1" id="KW-0472">Membrane</keyword>
<reference evidence="2 3" key="1">
    <citation type="submission" date="2017-08" db="EMBL/GenBank/DDBJ databases">
        <title>Infants hospitalized years apart are colonized by the same room-sourced microbial strains.</title>
        <authorList>
            <person name="Brooks B."/>
            <person name="Olm M.R."/>
            <person name="Firek B.A."/>
            <person name="Baker R."/>
            <person name="Thomas B.C."/>
            <person name="Morowitz M.J."/>
            <person name="Banfield J.F."/>
        </authorList>
    </citation>
    <scope>NUCLEOTIDE SEQUENCE [LARGE SCALE GENOMIC DNA]</scope>
    <source>
        <strain evidence="2">S2_005_002_R2_29</strain>
    </source>
</reference>
<dbReference type="AlphaFoldDB" id="A0A2W5MZW1"/>
<proteinExistence type="predicted"/>
<dbReference type="Pfam" id="PF06835">
    <property type="entry name" value="LptC"/>
    <property type="match status" value="1"/>
</dbReference>
<accession>A0A2W5MZW1</accession>
<dbReference type="InterPro" id="IPR026265">
    <property type="entry name" value="LptC"/>
</dbReference>
<dbReference type="Proteomes" id="UP000249417">
    <property type="component" value="Unassembled WGS sequence"/>
</dbReference>
<dbReference type="EMBL" id="QFQB01000021">
    <property type="protein sequence ID" value="PZQ46811.1"/>
    <property type="molecule type" value="Genomic_DNA"/>
</dbReference>
<evidence type="ECO:0000256" key="1">
    <source>
        <dbReference type="SAM" id="Phobius"/>
    </source>
</evidence>
<dbReference type="GO" id="GO:0005886">
    <property type="term" value="C:plasma membrane"/>
    <property type="evidence" value="ECO:0007669"/>
    <property type="project" value="InterPro"/>
</dbReference>
<evidence type="ECO:0000313" key="2">
    <source>
        <dbReference type="EMBL" id="PZQ46811.1"/>
    </source>
</evidence>
<name>A0A2W5MZW1_9BACT</name>
<dbReference type="NCBIfam" id="TIGR04409">
    <property type="entry name" value="LptC_YrbK"/>
    <property type="match status" value="1"/>
</dbReference>
<feature type="transmembrane region" description="Helical" evidence="1">
    <location>
        <begin position="42"/>
        <end position="60"/>
    </location>
</feature>
<dbReference type="Gene3D" id="2.60.450.10">
    <property type="entry name" value="Lipopolysaccharide (LPS) transport protein A like domain"/>
    <property type="match status" value="1"/>
</dbReference>
<dbReference type="InterPro" id="IPR010664">
    <property type="entry name" value="LipoPS_assembly_LptC-rel"/>
</dbReference>
<protein>
    <submittedName>
        <fullName evidence="2">LPS export ABC transporter periplasmic protein LptC</fullName>
    </submittedName>
</protein>
<gene>
    <name evidence="2" type="primary">lptC</name>
    <name evidence="2" type="ORF">DI551_04480</name>
</gene>
<keyword evidence="1" id="KW-1133">Transmembrane helix</keyword>
<keyword evidence="1" id="KW-0812">Transmembrane</keyword>
<comment type="caution">
    <text evidence="2">The sequence shown here is derived from an EMBL/GenBank/DDBJ whole genome shotgun (WGS) entry which is preliminary data.</text>
</comment>
<organism evidence="2 3">
    <name type="scientific">Micavibrio aeruginosavorus</name>
    <dbReference type="NCBI Taxonomy" id="349221"/>
    <lineage>
        <taxon>Bacteria</taxon>
        <taxon>Pseudomonadati</taxon>
        <taxon>Bdellovibrionota</taxon>
        <taxon>Bdellovibrionia</taxon>
        <taxon>Bdellovibrionales</taxon>
        <taxon>Pseudobdellovibrionaceae</taxon>
        <taxon>Micavibrio</taxon>
    </lineage>
</organism>
<sequence length="238" mass="26071">MDVFDDPATKPAAAQDRLSRLSVGEDRSSLINRKYSSFVKSLRFILPLAALVMTVVVLTWDEGRRVEPMKKEELLPASDKVQNELLKPVFKSVDDKNQPFEVTADLATQNRENPDLIELQKPVAHQDMTSGEKISADAATGLYQQNEQKLNLAGDVHLKHSNGYTLSTEELRVDLVTQKAYSGRDVRVDGPSGSIDATGLEGDASTGTLIFTGPAKVILYSDGPLFSPKDTPSKEKTP</sequence>